<feature type="transmembrane region" description="Helical" evidence="6">
    <location>
        <begin position="182"/>
        <end position="203"/>
    </location>
</feature>
<evidence type="ECO:0008006" key="10">
    <source>
        <dbReference type="Google" id="ProtNLM"/>
    </source>
</evidence>
<reference evidence="8 9" key="1">
    <citation type="submission" date="2024-01" db="EMBL/GenBank/DDBJ databases">
        <title>The genomes of 5 underutilized Papilionoideae crops provide insights into root nodulation and disease resistanc.</title>
        <authorList>
            <person name="Jiang F."/>
        </authorList>
    </citation>
    <scope>NUCLEOTIDE SEQUENCE [LARGE SCALE GENOMIC DNA]</scope>
    <source>
        <strain evidence="8">LVBAO_FW01</strain>
        <tissue evidence="8">Leaves</tissue>
    </source>
</reference>
<evidence type="ECO:0000256" key="3">
    <source>
        <dbReference type="ARBA" id="ARBA00022692"/>
    </source>
</evidence>
<feature type="chain" id="PRO_5042978973" description="Solute carrier family 11 member 1" evidence="7">
    <location>
        <begin position="21"/>
        <end position="229"/>
    </location>
</feature>
<dbReference type="GO" id="GO:0042742">
    <property type="term" value="P:defense response to bacterium"/>
    <property type="evidence" value="ECO:0007669"/>
    <property type="project" value="TreeGrafter"/>
</dbReference>
<evidence type="ECO:0000313" key="8">
    <source>
        <dbReference type="EMBL" id="KAK7338371.1"/>
    </source>
</evidence>
<sequence length="229" mass="25294">MWATIMSILIQLLSAQLGVATREHLAELCREEYPTWVQMMLWVMAEHALVDSDIQEVNRSTIAIKILSHGGLCPFGLESSSLLSTVSFCSFLRTTVRSLEALLVVLIGIMATSFAWMCGEAKPSGKELLLGILVPKLNSRTIQQAVGVVDCLIMPHNVFLHSALIQSRQVDCSKKGRVLEALNYFSIESILTLIVSFVINIFVTTSFAKGFYGIKLANSIGLVNARRYL</sequence>
<dbReference type="AlphaFoldDB" id="A0AAN9LLX0"/>
<organism evidence="8 9">
    <name type="scientific">Canavalia gladiata</name>
    <name type="common">Sword bean</name>
    <name type="synonym">Dolichos gladiatus</name>
    <dbReference type="NCBI Taxonomy" id="3824"/>
    <lineage>
        <taxon>Eukaryota</taxon>
        <taxon>Viridiplantae</taxon>
        <taxon>Streptophyta</taxon>
        <taxon>Embryophyta</taxon>
        <taxon>Tracheophyta</taxon>
        <taxon>Spermatophyta</taxon>
        <taxon>Magnoliopsida</taxon>
        <taxon>eudicotyledons</taxon>
        <taxon>Gunneridae</taxon>
        <taxon>Pentapetalae</taxon>
        <taxon>rosids</taxon>
        <taxon>fabids</taxon>
        <taxon>Fabales</taxon>
        <taxon>Fabaceae</taxon>
        <taxon>Papilionoideae</taxon>
        <taxon>50 kb inversion clade</taxon>
        <taxon>NPAAA clade</taxon>
        <taxon>indigoferoid/millettioid clade</taxon>
        <taxon>Phaseoleae</taxon>
        <taxon>Canavalia</taxon>
    </lineage>
</organism>
<dbReference type="GO" id="GO:0005774">
    <property type="term" value="C:vacuolar membrane"/>
    <property type="evidence" value="ECO:0007669"/>
    <property type="project" value="TreeGrafter"/>
</dbReference>
<feature type="transmembrane region" description="Helical" evidence="6">
    <location>
        <begin position="101"/>
        <end position="119"/>
    </location>
</feature>
<evidence type="ECO:0000256" key="1">
    <source>
        <dbReference type="ARBA" id="ARBA00004141"/>
    </source>
</evidence>
<evidence type="ECO:0000256" key="6">
    <source>
        <dbReference type="SAM" id="Phobius"/>
    </source>
</evidence>
<evidence type="ECO:0000256" key="7">
    <source>
        <dbReference type="SAM" id="SignalP"/>
    </source>
</evidence>
<dbReference type="Pfam" id="PF01566">
    <property type="entry name" value="Nramp"/>
    <property type="match status" value="1"/>
</dbReference>
<dbReference type="PANTHER" id="PTHR11706:SF109">
    <property type="entry name" value="METAL TRANSPORTER NRAMP3"/>
    <property type="match status" value="1"/>
</dbReference>
<dbReference type="PRINTS" id="PR00447">
    <property type="entry name" value="NATRESASSCMP"/>
</dbReference>
<keyword evidence="7" id="KW-0732">Signal</keyword>
<keyword evidence="3 6" id="KW-0812">Transmembrane</keyword>
<evidence type="ECO:0000313" key="9">
    <source>
        <dbReference type="Proteomes" id="UP001367508"/>
    </source>
</evidence>
<comment type="similarity">
    <text evidence="2">Belongs to the NRAMP (TC 2.A.55) family.</text>
</comment>
<keyword evidence="5 6" id="KW-0472">Membrane</keyword>
<comment type="caution">
    <text evidence="8">The sequence shown here is derived from an EMBL/GenBank/DDBJ whole genome shotgun (WGS) entry which is preliminary data.</text>
</comment>
<evidence type="ECO:0000256" key="4">
    <source>
        <dbReference type="ARBA" id="ARBA00022989"/>
    </source>
</evidence>
<dbReference type="GO" id="GO:2000379">
    <property type="term" value="P:positive regulation of reactive oxygen species metabolic process"/>
    <property type="evidence" value="ECO:0007669"/>
    <property type="project" value="TreeGrafter"/>
</dbReference>
<comment type="subcellular location">
    <subcellularLocation>
        <location evidence="1">Membrane</location>
        <topology evidence="1">Multi-pass membrane protein</topology>
    </subcellularLocation>
</comment>
<feature type="signal peptide" evidence="7">
    <location>
        <begin position="1"/>
        <end position="20"/>
    </location>
</feature>
<dbReference type="PANTHER" id="PTHR11706">
    <property type="entry name" value="SOLUTE CARRIER PROTEIN FAMILY 11 MEMBER"/>
    <property type="match status" value="1"/>
</dbReference>
<accession>A0AAN9LLX0</accession>
<proteinExistence type="inferred from homology"/>
<evidence type="ECO:0000256" key="2">
    <source>
        <dbReference type="ARBA" id="ARBA00009965"/>
    </source>
</evidence>
<dbReference type="GO" id="GO:0015086">
    <property type="term" value="F:cadmium ion transmembrane transporter activity"/>
    <property type="evidence" value="ECO:0007669"/>
    <property type="project" value="TreeGrafter"/>
</dbReference>
<keyword evidence="9" id="KW-1185">Reference proteome</keyword>
<dbReference type="EMBL" id="JAYMYQ010000004">
    <property type="protein sequence ID" value="KAK7338371.1"/>
    <property type="molecule type" value="Genomic_DNA"/>
</dbReference>
<dbReference type="InterPro" id="IPR001046">
    <property type="entry name" value="NRAMP_fam"/>
</dbReference>
<protein>
    <recommendedName>
        <fullName evidence="10">Solute carrier family 11 member 1</fullName>
    </recommendedName>
</protein>
<dbReference type="Proteomes" id="UP001367508">
    <property type="component" value="Unassembled WGS sequence"/>
</dbReference>
<gene>
    <name evidence="8" type="ORF">VNO77_18978</name>
</gene>
<keyword evidence="4 6" id="KW-1133">Transmembrane helix</keyword>
<evidence type="ECO:0000256" key="5">
    <source>
        <dbReference type="ARBA" id="ARBA00023136"/>
    </source>
</evidence>
<dbReference type="GO" id="GO:0005384">
    <property type="term" value="F:manganese ion transmembrane transporter activity"/>
    <property type="evidence" value="ECO:0007669"/>
    <property type="project" value="TreeGrafter"/>
</dbReference>
<dbReference type="GO" id="GO:0034755">
    <property type="term" value="P:iron ion transmembrane transport"/>
    <property type="evidence" value="ECO:0007669"/>
    <property type="project" value="TreeGrafter"/>
</dbReference>
<name>A0AAN9LLX0_CANGL</name>